<keyword evidence="2" id="KW-1185">Reference proteome</keyword>
<dbReference type="RefSeq" id="WP_121682312.1">
    <property type="nucleotide sequence ID" value="NZ_RCVZ01000018.1"/>
</dbReference>
<dbReference type="OrthoDB" id="2680078at2"/>
<protein>
    <recommendedName>
        <fullName evidence="3">DUF3794 domain-containing protein</fullName>
    </recommendedName>
</protein>
<name>A0A3L7JVF5_9BACI</name>
<sequence length="225" mass="24586">MQAQPLRGAQELLCINAEKIYDWVILQSSDSQTVIEIFPAEGFSPCASGVTNLVTTCVLTDSSGTPVSLSSPDAVSIQEIGTRESRQFMVDGAVVTLQDVSWIKSFYIVVETTGIQGTTPFLFRSQPVLFEIPESAFLCAPDGTDLLVRITEFDCRTRFRCLGRNTASIDVFINLCQSVQTFANVTIELEAEFCQPRDIINEQCPAPIVPPQCPVIFPANGPAAR</sequence>
<comment type="caution">
    <text evidence="1">The sequence shown here is derived from an EMBL/GenBank/DDBJ whole genome shotgun (WGS) entry which is preliminary data.</text>
</comment>
<dbReference type="EMBL" id="RCVZ01000018">
    <property type="protein sequence ID" value="RLQ92422.1"/>
    <property type="molecule type" value="Genomic_DNA"/>
</dbReference>
<gene>
    <name evidence="1" type="ORF">D9X91_19455</name>
</gene>
<organism evidence="1 2">
    <name type="scientific">Falsibacillus albus</name>
    <dbReference type="NCBI Taxonomy" id="2478915"/>
    <lineage>
        <taxon>Bacteria</taxon>
        <taxon>Bacillati</taxon>
        <taxon>Bacillota</taxon>
        <taxon>Bacilli</taxon>
        <taxon>Bacillales</taxon>
        <taxon>Bacillaceae</taxon>
        <taxon>Falsibacillus</taxon>
    </lineage>
</organism>
<accession>A0A3L7JVF5</accession>
<reference evidence="1 2" key="1">
    <citation type="submission" date="2018-10" db="EMBL/GenBank/DDBJ databases">
        <title>Falsibacillus sp. genome draft.</title>
        <authorList>
            <person name="Shi S."/>
        </authorList>
    </citation>
    <scope>NUCLEOTIDE SEQUENCE [LARGE SCALE GENOMIC DNA]</scope>
    <source>
        <strain evidence="1 2">GY 10110</strain>
    </source>
</reference>
<dbReference type="AlphaFoldDB" id="A0A3L7JVF5"/>
<evidence type="ECO:0008006" key="3">
    <source>
        <dbReference type="Google" id="ProtNLM"/>
    </source>
</evidence>
<evidence type="ECO:0000313" key="1">
    <source>
        <dbReference type="EMBL" id="RLQ92422.1"/>
    </source>
</evidence>
<proteinExistence type="predicted"/>
<evidence type="ECO:0000313" key="2">
    <source>
        <dbReference type="Proteomes" id="UP000276770"/>
    </source>
</evidence>
<dbReference type="Proteomes" id="UP000276770">
    <property type="component" value="Unassembled WGS sequence"/>
</dbReference>